<keyword evidence="1" id="KW-1133">Transmembrane helix</keyword>
<evidence type="ECO:0000313" key="2">
    <source>
        <dbReference type="EMBL" id="KKL97789.1"/>
    </source>
</evidence>
<sequence>MPLEILNKLDFEAKIKKMTNRKLLEFNSWQIYDNNLVVSRHEKRITSVEKKSNRIIGTAGMIGTGIGASVVAVINYFSGR</sequence>
<feature type="transmembrane region" description="Helical" evidence="1">
    <location>
        <begin position="55"/>
        <end position="77"/>
    </location>
</feature>
<gene>
    <name evidence="2" type="ORF">LCGC14_1830950</name>
</gene>
<evidence type="ECO:0000256" key="1">
    <source>
        <dbReference type="SAM" id="Phobius"/>
    </source>
</evidence>
<accession>A0A0F9GG66</accession>
<protein>
    <submittedName>
        <fullName evidence="2">Uncharacterized protein</fullName>
    </submittedName>
</protein>
<comment type="caution">
    <text evidence="2">The sequence shown here is derived from an EMBL/GenBank/DDBJ whole genome shotgun (WGS) entry which is preliminary data.</text>
</comment>
<keyword evidence="1" id="KW-0472">Membrane</keyword>
<name>A0A0F9GG66_9ZZZZ</name>
<reference evidence="2" key="1">
    <citation type="journal article" date="2015" name="Nature">
        <title>Complex archaea that bridge the gap between prokaryotes and eukaryotes.</title>
        <authorList>
            <person name="Spang A."/>
            <person name="Saw J.H."/>
            <person name="Jorgensen S.L."/>
            <person name="Zaremba-Niedzwiedzka K."/>
            <person name="Martijn J."/>
            <person name="Lind A.E."/>
            <person name="van Eijk R."/>
            <person name="Schleper C."/>
            <person name="Guy L."/>
            <person name="Ettema T.J."/>
        </authorList>
    </citation>
    <scope>NUCLEOTIDE SEQUENCE</scope>
</reference>
<dbReference type="EMBL" id="LAZR01018082">
    <property type="protein sequence ID" value="KKL97789.1"/>
    <property type="molecule type" value="Genomic_DNA"/>
</dbReference>
<dbReference type="AlphaFoldDB" id="A0A0F9GG66"/>
<organism evidence="2">
    <name type="scientific">marine sediment metagenome</name>
    <dbReference type="NCBI Taxonomy" id="412755"/>
    <lineage>
        <taxon>unclassified sequences</taxon>
        <taxon>metagenomes</taxon>
        <taxon>ecological metagenomes</taxon>
    </lineage>
</organism>
<proteinExistence type="predicted"/>
<keyword evidence="1" id="KW-0812">Transmembrane</keyword>